<evidence type="ECO:0000256" key="9">
    <source>
        <dbReference type="ARBA" id="ARBA00022989"/>
    </source>
</evidence>
<feature type="domain" description="TIR" evidence="15">
    <location>
        <begin position="805"/>
        <end position="939"/>
    </location>
</feature>
<dbReference type="GeneTree" id="ENSGT00940000161095"/>
<evidence type="ECO:0000256" key="1">
    <source>
        <dbReference type="ARBA" id="ARBA00004479"/>
    </source>
</evidence>
<dbReference type="InterPro" id="IPR001611">
    <property type="entry name" value="Leu-rich_rpt"/>
</dbReference>
<keyword evidence="3" id="KW-0399">Innate immunity</keyword>
<evidence type="ECO:0000259" key="15">
    <source>
        <dbReference type="PROSITE" id="PS50104"/>
    </source>
</evidence>
<evidence type="ECO:0000256" key="2">
    <source>
        <dbReference type="ARBA" id="ARBA00009634"/>
    </source>
</evidence>
<dbReference type="GO" id="GO:0006954">
    <property type="term" value="P:inflammatory response"/>
    <property type="evidence" value="ECO:0007669"/>
    <property type="project" value="UniProtKB-KW"/>
</dbReference>
<dbReference type="InterPro" id="IPR032675">
    <property type="entry name" value="LRR_dom_sf"/>
</dbReference>
<evidence type="ECO:0000256" key="6">
    <source>
        <dbReference type="ARBA" id="ARBA00022729"/>
    </source>
</evidence>
<keyword evidence="11" id="KW-0675">Receptor</keyword>
<dbReference type="AlphaFoldDB" id="A0A3B5MWJ7"/>
<accession>A0A3B5MWJ7</accession>
<sequence length="957" mass="110218">MLKAHNHHKSMTAAGSFHSHPILHLLFLLLYINPLLAFLLKSCTILYQKIPCDDVFLDCASRELVVIPNDIPKDSAVVKLNSNQLKKINIDDFCDLSKLKILDLGDNQISDVDDGSFKDLVTLKTLKLTQNTLTTLTNNTFQGLSNLTVLDLSNNNIHFIQPFAFKDLTNLQNLDLGRNKIQQVSDIQQIFQLPQIQMVNLTHNLFSSFETKHLLHNFTSNLEELIISSPNMKTFSISTPIFPNLTKLDLAVSRNCTFLNWDIPDKTLLRNITHLYTSQPCLSFKSFQKVLRSLDSLNHLRLNNMDRFIKKELLSTVCIIPTLRKLDLFYNYLNNLTLKLALCSQLTEFDLGETHIKELSKGSIKSMTILQTLSVRANQLSEVPYDIRNLPTLKILNIELNQITKLSCNNFVNTTHLTELYLQNNYITKLKRCVFGNLTNLKILNLSKSNLRKLENVFKLTLHRLEVLNISDNKVTDLETGVFQGLQSIKHLNVASRSIERVKLATFKGINNVQALTVSLTHRYEPDFRGLKRLENLTIYLERVPLLRTDELMNYGAFSKTMLKSLKSIAVICTHNHQDFPLNVPISLLQSMKHLEDFTAENVYVNAPFADIFQFNPQLKSVTFLKTDLSNLDPNLFQKIPNLQALDLSNCKIKALDFMVQANLSALRYLKLAENEISVINETVFHSLPFLTYLDLSKNPFTCDCSNAGFILWAKNQKQTQVANTHQYICFFPADKRGSLLFDYDTLSCWDDSSFFCFVSSSCLVVLTLITSFVYNFLRWQLGYTFHLFRAFLYDSRKRKEGEDYQFDAFVSYNVHDEGWVYREMLPMLEEKQGWKLCLHHRDFQPGKPIIENITDAIYGSRKTICVISRSYLQSEIQMASFRLFDEKKDVLILLFLEEISAHHLSPYYRMRKMLKERTYLSWSAQHPGVFWQNVQRALQAGDAPENSDMLTGPTGR</sequence>
<dbReference type="SUPFAM" id="SSF52058">
    <property type="entry name" value="L domain-like"/>
    <property type="match status" value="2"/>
</dbReference>
<dbReference type="SUPFAM" id="SSF52200">
    <property type="entry name" value="Toll/Interleukin receptor TIR domain"/>
    <property type="match status" value="1"/>
</dbReference>
<dbReference type="GO" id="GO:0002224">
    <property type="term" value="P:toll-like receptor signaling pathway"/>
    <property type="evidence" value="ECO:0007669"/>
    <property type="project" value="TreeGrafter"/>
</dbReference>
<evidence type="ECO:0000256" key="5">
    <source>
        <dbReference type="ARBA" id="ARBA00022692"/>
    </source>
</evidence>
<dbReference type="InterPro" id="IPR003591">
    <property type="entry name" value="Leu-rich_rpt_typical-subtyp"/>
</dbReference>
<reference evidence="16" key="1">
    <citation type="submission" date="2025-08" db="UniProtKB">
        <authorList>
            <consortium name="Ensembl"/>
        </authorList>
    </citation>
    <scope>IDENTIFICATION</scope>
</reference>
<keyword evidence="12" id="KW-0325">Glycoprotein</keyword>
<keyword evidence="9 14" id="KW-1133">Transmembrane helix</keyword>
<dbReference type="GO" id="GO:0005886">
    <property type="term" value="C:plasma membrane"/>
    <property type="evidence" value="ECO:0007669"/>
    <property type="project" value="TreeGrafter"/>
</dbReference>
<evidence type="ECO:0000256" key="3">
    <source>
        <dbReference type="ARBA" id="ARBA00022588"/>
    </source>
</evidence>
<dbReference type="InterPro" id="IPR035897">
    <property type="entry name" value="Toll_tir_struct_dom_sf"/>
</dbReference>
<dbReference type="PROSITE" id="PS51450">
    <property type="entry name" value="LRR"/>
    <property type="match status" value="4"/>
</dbReference>
<evidence type="ECO:0000256" key="14">
    <source>
        <dbReference type="SAM" id="Phobius"/>
    </source>
</evidence>
<dbReference type="SMART" id="SM00255">
    <property type="entry name" value="TIR"/>
    <property type="match status" value="1"/>
</dbReference>
<comment type="subcellular location">
    <subcellularLocation>
        <location evidence="1">Membrane</location>
        <topology evidence="1">Single-pass type I membrane protein</topology>
    </subcellularLocation>
</comment>
<reference evidence="16" key="2">
    <citation type="submission" date="2025-09" db="UniProtKB">
        <authorList>
            <consortium name="Ensembl"/>
        </authorList>
    </citation>
    <scope>IDENTIFICATION</scope>
</reference>
<feature type="transmembrane region" description="Helical" evidence="14">
    <location>
        <begin position="21"/>
        <end position="40"/>
    </location>
</feature>
<dbReference type="Gene3D" id="3.40.50.10140">
    <property type="entry name" value="Toll/interleukin-1 receptor homology (TIR) domain"/>
    <property type="match status" value="1"/>
</dbReference>
<evidence type="ECO:0000256" key="10">
    <source>
        <dbReference type="ARBA" id="ARBA00023136"/>
    </source>
</evidence>
<organism evidence="16 17">
    <name type="scientific">Xiphophorus couchianus</name>
    <name type="common">Monterrey platyfish</name>
    <dbReference type="NCBI Taxonomy" id="32473"/>
    <lineage>
        <taxon>Eukaryota</taxon>
        <taxon>Metazoa</taxon>
        <taxon>Chordata</taxon>
        <taxon>Craniata</taxon>
        <taxon>Vertebrata</taxon>
        <taxon>Euteleostomi</taxon>
        <taxon>Actinopterygii</taxon>
        <taxon>Neopterygii</taxon>
        <taxon>Teleostei</taxon>
        <taxon>Neoteleostei</taxon>
        <taxon>Acanthomorphata</taxon>
        <taxon>Ovalentaria</taxon>
        <taxon>Atherinomorphae</taxon>
        <taxon>Cyprinodontiformes</taxon>
        <taxon>Poeciliidae</taxon>
        <taxon>Poeciliinae</taxon>
        <taxon>Xiphophorus</taxon>
    </lineage>
</organism>
<dbReference type="Pfam" id="PF01582">
    <property type="entry name" value="TIR"/>
    <property type="match status" value="1"/>
</dbReference>
<keyword evidence="10 14" id="KW-0472">Membrane</keyword>
<dbReference type="PANTHER" id="PTHR24365:SF522">
    <property type="entry name" value="LOW QUALITY PROTEIN: TOLL-LIKE RECEPTOR 13-RELATED"/>
    <property type="match status" value="1"/>
</dbReference>
<evidence type="ECO:0000313" key="16">
    <source>
        <dbReference type="Ensembl" id="ENSXCOP00000025772.1"/>
    </source>
</evidence>
<evidence type="ECO:0000256" key="7">
    <source>
        <dbReference type="ARBA" id="ARBA00022737"/>
    </source>
</evidence>
<keyword evidence="4" id="KW-0433">Leucine-rich repeat</keyword>
<dbReference type="Proteomes" id="UP000261380">
    <property type="component" value="Unplaced"/>
</dbReference>
<dbReference type="FunFam" id="3.40.50.10140:FF:000001">
    <property type="entry name" value="Toll-like receptor 2"/>
    <property type="match status" value="1"/>
</dbReference>
<dbReference type="STRING" id="32473.ENSXCOP00000025772"/>
<dbReference type="InterPro" id="IPR000157">
    <property type="entry name" value="TIR_dom"/>
</dbReference>
<proteinExistence type="inferred from homology"/>
<dbReference type="GO" id="GO:0045087">
    <property type="term" value="P:innate immune response"/>
    <property type="evidence" value="ECO:0007669"/>
    <property type="project" value="UniProtKB-KW"/>
</dbReference>
<evidence type="ECO:0000256" key="12">
    <source>
        <dbReference type="ARBA" id="ARBA00023180"/>
    </source>
</evidence>
<keyword evidence="5 14" id="KW-0812">Transmembrane</keyword>
<evidence type="ECO:0000256" key="13">
    <source>
        <dbReference type="ARBA" id="ARBA00023198"/>
    </source>
</evidence>
<dbReference type="GO" id="GO:0038023">
    <property type="term" value="F:signaling receptor activity"/>
    <property type="evidence" value="ECO:0007669"/>
    <property type="project" value="TreeGrafter"/>
</dbReference>
<dbReference type="Pfam" id="PF13855">
    <property type="entry name" value="LRR_8"/>
    <property type="match status" value="4"/>
</dbReference>
<protein>
    <recommendedName>
        <fullName evidence="15">TIR domain-containing protein</fullName>
    </recommendedName>
</protein>
<keyword evidence="8" id="KW-0391">Immunity</keyword>
<dbReference type="Gene3D" id="3.80.10.10">
    <property type="entry name" value="Ribonuclease Inhibitor"/>
    <property type="match status" value="4"/>
</dbReference>
<keyword evidence="6" id="KW-0732">Signal</keyword>
<name>A0A3B5MWJ7_9TELE</name>
<keyword evidence="13" id="KW-0395">Inflammatory response</keyword>
<dbReference type="FunFam" id="3.80.10.10:FF:000770">
    <property type="entry name" value="Uncharacterized protein"/>
    <property type="match status" value="1"/>
</dbReference>
<dbReference type="PANTHER" id="PTHR24365">
    <property type="entry name" value="TOLL-LIKE RECEPTOR"/>
    <property type="match status" value="1"/>
</dbReference>
<dbReference type="Ensembl" id="ENSXCOT00000026082.1">
    <property type="protein sequence ID" value="ENSXCOP00000025772.1"/>
    <property type="gene ID" value="ENSXCOG00000019258.1"/>
</dbReference>
<evidence type="ECO:0000256" key="8">
    <source>
        <dbReference type="ARBA" id="ARBA00022859"/>
    </source>
</evidence>
<dbReference type="PROSITE" id="PS50104">
    <property type="entry name" value="TIR"/>
    <property type="match status" value="1"/>
</dbReference>
<keyword evidence="7" id="KW-0677">Repeat</keyword>
<dbReference type="SMART" id="SM00082">
    <property type="entry name" value="LRRCT"/>
    <property type="match status" value="1"/>
</dbReference>
<evidence type="ECO:0000256" key="4">
    <source>
        <dbReference type="ARBA" id="ARBA00022614"/>
    </source>
</evidence>
<keyword evidence="17" id="KW-1185">Reference proteome</keyword>
<comment type="similarity">
    <text evidence="2">Belongs to the Toll-like receptor family.</text>
</comment>
<evidence type="ECO:0000256" key="11">
    <source>
        <dbReference type="ARBA" id="ARBA00023170"/>
    </source>
</evidence>
<evidence type="ECO:0000313" key="17">
    <source>
        <dbReference type="Proteomes" id="UP000261380"/>
    </source>
</evidence>
<dbReference type="SMART" id="SM00365">
    <property type="entry name" value="LRR_SD22"/>
    <property type="match status" value="7"/>
</dbReference>
<dbReference type="InterPro" id="IPR000483">
    <property type="entry name" value="Cys-rich_flank_reg_C"/>
</dbReference>
<dbReference type="SMART" id="SM00369">
    <property type="entry name" value="LRR_TYP"/>
    <property type="match status" value="10"/>
</dbReference>